<dbReference type="Gene3D" id="3.40.190.290">
    <property type="match status" value="1"/>
</dbReference>
<dbReference type="OrthoDB" id="3171102at2"/>
<dbReference type="CDD" id="cd08414">
    <property type="entry name" value="PBP2_LTTR_aromatics_like"/>
    <property type="match status" value="1"/>
</dbReference>
<dbReference type="RefSeq" id="WP_093259789.1">
    <property type="nucleotide sequence ID" value="NZ_FNKK01000002.1"/>
</dbReference>
<evidence type="ECO:0000256" key="1">
    <source>
        <dbReference type="ARBA" id="ARBA00009437"/>
    </source>
</evidence>
<dbReference type="PROSITE" id="PS50931">
    <property type="entry name" value="HTH_LYSR"/>
    <property type="match status" value="1"/>
</dbReference>
<evidence type="ECO:0000256" key="2">
    <source>
        <dbReference type="ARBA" id="ARBA00023015"/>
    </source>
</evidence>
<evidence type="ECO:0000313" key="7">
    <source>
        <dbReference type="Proteomes" id="UP000217103"/>
    </source>
</evidence>
<dbReference type="InterPro" id="IPR005119">
    <property type="entry name" value="LysR_subst-bd"/>
</dbReference>
<dbReference type="STRING" id="35622.SAMN04489764_3258"/>
<name>A0A1H1FYH4_9ACTN</name>
<dbReference type="Gene3D" id="1.10.10.10">
    <property type="entry name" value="Winged helix-like DNA-binding domain superfamily/Winged helix DNA-binding domain"/>
    <property type="match status" value="1"/>
</dbReference>
<evidence type="ECO:0000259" key="5">
    <source>
        <dbReference type="PROSITE" id="PS50931"/>
    </source>
</evidence>
<proteinExistence type="inferred from homology"/>
<protein>
    <submittedName>
        <fullName evidence="6">DNA-binding transcriptional regulator, LysR family</fullName>
    </submittedName>
</protein>
<dbReference type="PRINTS" id="PR00039">
    <property type="entry name" value="HTHLYSR"/>
</dbReference>
<dbReference type="InterPro" id="IPR036390">
    <property type="entry name" value="WH_DNA-bd_sf"/>
</dbReference>
<accession>A0A1H1FYH4</accession>
<keyword evidence="2" id="KW-0805">Transcription regulation</keyword>
<dbReference type="SUPFAM" id="SSF53850">
    <property type="entry name" value="Periplasmic binding protein-like II"/>
    <property type="match status" value="1"/>
</dbReference>
<keyword evidence="7" id="KW-1185">Reference proteome</keyword>
<keyword evidence="3 6" id="KW-0238">DNA-binding</keyword>
<dbReference type="InterPro" id="IPR000847">
    <property type="entry name" value="LysR_HTH_N"/>
</dbReference>
<dbReference type="EMBL" id="FNKK01000002">
    <property type="protein sequence ID" value="SDR05971.1"/>
    <property type="molecule type" value="Genomic_DNA"/>
</dbReference>
<dbReference type="GO" id="GO:0032993">
    <property type="term" value="C:protein-DNA complex"/>
    <property type="evidence" value="ECO:0007669"/>
    <property type="project" value="TreeGrafter"/>
</dbReference>
<dbReference type="Proteomes" id="UP000217103">
    <property type="component" value="Unassembled WGS sequence"/>
</dbReference>
<gene>
    <name evidence="6" type="ORF">SAMN04489764_3258</name>
</gene>
<comment type="similarity">
    <text evidence="1">Belongs to the LysR transcriptional regulatory family.</text>
</comment>
<evidence type="ECO:0000313" key="6">
    <source>
        <dbReference type="EMBL" id="SDR05971.1"/>
    </source>
</evidence>
<organism evidence="6 7">
    <name type="scientific">Thermostaphylospora chromogena</name>
    <dbReference type="NCBI Taxonomy" id="35622"/>
    <lineage>
        <taxon>Bacteria</taxon>
        <taxon>Bacillati</taxon>
        <taxon>Actinomycetota</taxon>
        <taxon>Actinomycetes</taxon>
        <taxon>Streptosporangiales</taxon>
        <taxon>Thermomonosporaceae</taxon>
        <taxon>Thermostaphylospora</taxon>
    </lineage>
</organism>
<keyword evidence="4" id="KW-0804">Transcription</keyword>
<dbReference type="GO" id="GO:0003677">
    <property type="term" value="F:DNA binding"/>
    <property type="evidence" value="ECO:0007669"/>
    <property type="project" value="UniProtKB-KW"/>
</dbReference>
<dbReference type="PANTHER" id="PTHR30346:SF30">
    <property type="entry name" value="SMALL NEUTRAL PROTEASE REGULATORY PROTEIN"/>
    <property type="match status" value="1"/>
</dbReference>
<dbReference type="PANTHER" id="PTHR30346">
    <property type="entry name" value="TRANSCRIPTIONAL DUAL REGULATOR HCAR-RELATED"/>
    <property type="match status" value="1"/>
</dbReference>
<dbReference type="AlphaFoldDB" id="A0A1H1FYH4"/>
<dbReference type="SUPFAM" id="SSF46785">
    <property type="entry name" value="Winged helix' DNA-binding domain"/>
    <property type="match status" value="1"/>
</dbReference>
<feature type="domain" description="HTH lysR-type" evidence="5">
    <location>
        <begin position="3"/>
        <end position="60"/>
    </location>
</feature>
<dbReference type="InterPro" id="IPR036388">
    <property type="entry name" value="WH-like_DNA-bd_sf"/>
</dbReference>
<evidence type="ECO:0000256" key="3">
    <source>
        <dbReference type="ARBA" id="ARBA00023125"/>
    </source>
</evidence>
<dbReference type="Pfam" id="PF00126">
    <property type="entry name" value="HTH_1"/>
    <property type="match status" value="1"/>
</dbReference>
<sequence>MDLELRHLKIVSAVADAGSVSKAAVSLGLAQPALTAQLKRIERVLGGALFHRDHTGARPTALGELVLTRAKVLLPAARQLQEEATRFVNSSGGERRLRVGATGSPLFGGLVDRLARAHPTATVTTYTSWSAEKIADMVTHGRLDFALVGVCGESRPPSADTLAWRTIAVDAVCALVAQDHPLAGEAEVGLGALRRESWAIAPGEGCFTECFFAACAKAGFTPRTVYEADVATCVHLAQVGRAVALCQATFRLTPGLTPLPIAGAPLRWRQLIGWHPDSPAARTAPAIAMHAKAAHTEAVQRSRTYLNWLSKNPEFGLLLN</sequence>
<dbReference type="Pfam" id="PF03466">
    <property type="entry name" value="LysR_substrate"/>
    <property type="match status" value="1"/>
</dbReference>
<evidence type="ECO:0000256" key="4">
    <source>
        <dbReference type="ARBA" id="ARBA00023163"/>
    </source>
</evidence>
<reference evidence="6 7" key="1">
    <citation type="submission" date="2016-10" db="EMBL/GenBank/DDBJ databases">
        <authorList>
            <person name="de Groot N.N."/>
        </authorList>
    </citation>
    <scope>NUCLEOTIDE SEQUENCE [LARGE SCALE GENOMIC DNA]</scope>
    <source>
        <strain evidence="6 7">DSM 43794</strain>
    </source>
</reference>
<dbReference type="GO" id="GO:0003700">
    <property type="term" value="F:DNA-binding transcription factor activity"/>
    <property type="evidence" value="ECO:0007669"/>
    <property type="project" value="InterPro"/>
</dbReference>